<keyword evidence="2" id="KW-1185">Reference proteome</keyword>
<reference evidence="1" key="1">
    <citation type="journal article" date="2020" name="Fungal Divers.">
        <title>Resolving the Mortierellaceae phylogeny through synthesis of multi-gene phylogenetics and phylogenomics.</title>
        <authorList>
            <person name="Vandepol N."/>
            <person name="Liber J."/>
            <person name="Desiro A."/>
            <person name="Na H."/>
            <person name="Kennedy M."/>
            <person name="Barry K."/>
            <person name="Grigoriev I.V."/>
            <person name="Miller A.N."/>
            <person name="O'Donnell K."/>
            <person name="Stajich J.E."/>
            <person name="Bonito G."/>
        </authorList>
    </citation>
    <scope>NUCLEOTIDE SEQUENCE</scope>
    <source>
        <strain evidence="1">NRRL 28262</strain>
    </source>
</reference>
<organism evidence="1 2">
    <name type="scientific">Linnemannia exigua</name>
    <dbReference type="NCBI Taxonomy" id="604196"/>
    <lineage>
        <taxon>Eukaryota</taxon>
        <taxon>Fungi</taxon>
        <taxon>Fungi incertae sedis</taxon>
        <taxon>Mucoromycota</taxon>
        <taxon>Mortierellomycotina</taxon>
        <taxon>Mortierellomycetes</taxon>
        <taxon>Mortierellales</taxon>
        <taxon>Mortierellaceae</taxon>
        <taxon>Linnemannia</taxon>
    </lineage>
</organism>
<evidence type="ECO:0000313" key="1">
    <source>
        <dbReference type="EMBL" id="KAG0252860.1"/>
    </source>
</evidence>
<protein>
    <submittedName>
        <fullName evidence="1">Uncharacterized protein</fullName>
    </submittedName>
</protein>
<comment type="caution">
    <text evidence="1">The sequence shown here is derived from an EMBL/GenBank/DDBJ whole genome shotgun (WGS) entry which is preliminary data.</text>
</comment>
<accession>A0AAD4D1E7</accession>
<feature type="non-terminal residue" evidence="1">
    <location>
        <position position="98"/>
    </location>
</feature>
<evidence type="ECO:0000313" key="2">
    <source>
        <dbReference type="Proteomes" id="UP001194580"/>
    </source>
</evidence>
<name>A0AAD4D1E7_9FUNG</name>
<dbReference type="Proteomes" id="UP001194580">
    <property type="component" value="Unassembled WGS sequence"/>
</dbReference>
<proteinExistence type="predicted"/>
<dbReference type="EMBL" id="JAAAIL010003032">
    <property type="protein sequence ID" value="KAG0252860.1"/>
    <property type="molecule type" value="Genomic_DNA"/>
</dbReference>
<sequence>MDDSLSSITNSCIRGAKQTAASASGGAQKFQTDAAQKVADAQTHAEGIIHEVQGQAQRTVGSTVRSASVELSGQGNFALAGQGDFALSLRTISSDKET</sequence>
<gene>
    <name evidence="1" type="ORF">BGZ95_006514</name>
</gene>
<dbReference type="AlphaFoldDB" id="A0AAD4D1E7"/>